<comment type="cofactor">
    <cofactor evidence="6">
        <name>Zn(2+)</name>
        <dbReference type="ChEBI" id="CHEBI:29105"/>
    </cofactor>
    <text evidence="6">Binds 1 zinc ion per subunit.</text>
</comment>
<evidence type="ECO:0000256" key="4">
    <source>
        <dbReference type="ARBA" id="ARBA00022833"/>
    </source>
</evidence>
<dbReference type="GO" id="GO:0004222">
    <property type="term" value="F:metalloendopeptidase activity"/>
    <property type="evidence" value="ECO:0007669"/>
    <property type="project" value="InterPro"/>
</dbReference>
<evidence type="ECO:0000256" key="3">
    <source>
        <dbReference type="ARBA" id="ARBA00022801"/>
    </source>
</evidence>
<comment type="similarity">
    <text evidence="6">Belongs to the peptidase M48 family.</text>
</comment>
<dbReference type="GO" id="GO:0046872">
    <property type="term" value="F:metal ion binding"/>
    <property type="evidence" value="ECO:0007669"/>
    <property type="project" value="UniProtKB-KW"/>
</dbReference>
<dbReference type="Pfam" id="PF01435">
    <property type="entry name" value="Peptidase_M48"/>
    <property type="match status" value="1"/>
</dbReference>
<evidence type="ECO:0000256" key="5">
    <source>
        <dbReference type="ARBA" id="ARBA00023049"/>
    </source>
</evidence>
<gene>
    <name evidence="8" type="ORF">BAL341_3212</name>
</gene>
<reference evidence="8" key="1">
    <citation type="submission" date="2019-04" db="EMBL/GenBank/DDBJ databases">
        <authorList>
            <person name="Brambilla D."/>
        </authorList>
    </citation>
    <scope>NUCLEOTIDE SEQUENCE</scope>
    <source>
        <strain evidence="8">BAL1</strain>
    </source>
</reference>
<keyword evidence="2" id="KW-0479">Metal-binding</keyword>
<dbReference type="GO" id="GO:0016020">
    <property type="term" value="C:membrane"/>
    <property type="evidence" value="ECO:0007669"/>
    <property type="project" value="TreeGrafter"/>
</dbReference>
<dbReference type="PANTHER" id="PTHR22726:SF1">
    <property type="entry name" value="METALLOENDOPEPTIDASE OMA1, MITOCHONDRIAL"/>
    <property type="match status" value="1"/>
</dbReference>
<dbReference type="EMBL" id="CAAJGR010000023">
    <property type="protein sequence ID" value="VHO06174.1"/>
    <property type="molecule type" value="Genomic_DNA"/>
</dbReference>
<dbReference type="Gene3D" id="3.30.2010.10">
    <property type="entry name" value="Metalloproteases ('zincins'), catalytic domain"/>
    <property type="match status" value="1"/>
</dbReference>
<feature type="domain" description="Peptidase M48" evidence="7">
    <location>
        <begin position="72"/>
        <end position="264"/>
    </location>
</feature>
<keyword evidence="5 6" id="KW-0482">Metalloprotease</keyword>
<dbReference type="CDD" id="cd07333">
    <property type="entry name" value="M48C_bepA_like"/>
    <property type="match status" value="1"/>
</dbReference>
<proteinExistence type="inferred from homology"/>
<dbReference type="InterPro" id="IPR051156">
    <property type="entry name" value="Mito/Outer_Membr_Metalloprot"/>
</dbReference>
<dbReference type="PANTHER" id="PTHR22726">
    <property type="entry name" value="METALLOENDOPEPTIDASE OMA1"/>
    <property type="match status" value="1"/>
</dbReference>
<keyword evidence="4 6" id="KW-0862">Zinc</keyword>
<dbReference type="GO" id="GO:0051603">
    <property type="term" value="P:proteolysis involved in protein catabolic process"/>
    <property type="evidence" value="ECO:0007669"/>
    <property type="project" value="TreeGrafter"/>
</dbReference>
<protein>
    <recommendedName>
        <fullName evidence="7">Peptidase M48 domain-containing protein</fullName>
    </recommendedName>
</protein>
<evidence type="ECO:0000256" key="2">
    <source>
        <dbReference type="ARBA" id="ARBA00022723"/>
    </source>
</evidence>
<keyword evidence="3 6" id="KW-0378">Hydrolase</keyword>
<name>A0A486XUN0_9GAMM</name>
<dbReference type="InterPro" id="IPR001915">
    <property type="entry name" value="Peptidase_M48"/>
</dbReference>
<dbReference type="AlphaFoldDB" id="A0A486XUN0"/>
<organism evidence="8">
    <name type="scientific">Rheinheimera sp. BAL341</name>
    <dbReference type="NCBI Taxonomy" id="1708203"/>
    <lineage>
        <taxon>Bacteria</taxon>
        <taxon>Pseudomonadati</taxon>
        <taxon>Pseudomonadota</taxon>
        <taxon>Gammaproteobacteria</taxon>
        <taxon>Chromatiales</taxon>
        <taxon>Chromatiaceae</taxon>
        <taxon>Rheinheimera</taxon>
    </lineage>
</organism>
<evidence type="ECO:0000256" key="6">
    <source>
        <dbReference type="RuleBase" id="RU003983"/>
    </source>
</evidence>
<evidence type="ECO:0000256" key="1">
    <source>
        <dbReference type="ARBA" id="ARBA00022670"/>
    </source>
</evidence>
<evidence type="ECO:0000259" key="7">
    <source>
        <dbReference type="Pfam" id="PF01435"/>
    </source>
</evidence>
<sequence length="294" mass="32020">MNARILLLLLVCANLHGCKMTAGGVDIGAITQIGANLSQLGGIKQPQELALGDDFAAMLLGASRLHPNTALQHYVNSVGRYLASHSNRPDLPWTFGILDTPDLNAFAIPGGYVFITSGLLANLQSEAELAAVLAHEISHINQRHHLQQLERDNSINFISNLASTALTYHDQRNPGGSKNEYRNRQIAESVLNAGHQLYSKGLSRDDELEADTLAIRLAARAGYDPYAMATVLQQLESISADSNAISLMLATHPAASERLNHIEQQLDKLEQRYPSVGADKLNLQQRYLAALSKK</sequence>
<accession>A0A486XUN0</accession>
<keyword evidence="1 6" id="KW-0645">Protease</keyword>
<evidence type="ECO:0000313" key="8">
    <source>
        <dbReference type="EMBL" id="VHO06174.1"/>
    </source>
</evidence>